<keyword evidence="1" id="KW-1185">Reference proteome</keyword>
<protein>
    <submittedName>
        <fullName evidence="2">Uncharacterized protein LOC115623187</fullName>
    </submittedName>
</protein>
<dbReference type="RefSeq" id="XP_030373270.1">
    <property type="nucleotide sequence ID" value="XM_030517410.1"/>
</dbReference>
<dbReference type="OrthoDB" id="7836314at2759"/>
<sequence length="255" mass="29020">MTDTSNKKFFFDYEKLAKLFVEICPDFSAEPHYENATTSRRFAEKVIFDYSKKAKTSKAQNKDKVWSLILETTNSKGKPLKNKLIISTYAFKPAPLQQPFLQHGHLHLTFKQASLLAVAKYCQLVPHLIQRNHIVLTPLAGAIFNKSDMPKLAEELNEPLVDVVMAVISSCQTDGYYLKHSRCHIALAALNKTIVDLKLRGALITKTINMYRFHGKELDKEQLKIFSKYSQQVRQCPTDNSKMEELVAEVIALGN</sequence>
<gene>
    <name evidence="2" type="primary">LOC115623187</name>
</gene>
<dbReference type="GeneID" id="115623187"/>
<dbReference type="Proteomes" id="UP000504634">
    <property type="component" value="Unplaced"/>
</dbReference>
<organism evidence="1 2">
    <name type="scientific">Drosophila lebanonensis</name>
    <name type="common">Fruit fly</name>
    <name type="synonym">Scaptodrosophila lebanonensis</name>
    <dbReference type="NCBI Taxonomy" id="7225"/>
    <lineage>
        <taxon>Eukaryota</taxon>
        <taxon>Metazoa</taxon>
        <taxon>Ecdysozoa</taxon>
        <taxon>Arthropoda</taxon>
        <taxon>Hexapoda</taxon>
        <taxon>Insecta</taxon>
        <taxon>Pterygota</taxon>
        <taxon>Neoptera</taxon>
        <taxon>Endopterygota</taxon>
        <taxon>Diptera</taxon>
        <taxon>Brachycera</taxon>
        <taxon>Muscomorpha</taxon>
        <taxon>Ephydroidea</taxon>
        <taxon>Drosophilidae</taxon>
        <taxon>Scaptodrosophila</taxon>
    </lineage>
</organism>
<reference evidence="2" key="1">
    <citation type="submission" date="2025-08" db="UniProtKB">
        <authorList>
            <consortium name="RefSeq"/>
        </authorList>
    </citation>
    <scope>IDENTIFICATION</scope>
    <source>
        <strain evidence="2">11010-0011.00</strain>
        <tissue evidence="2">Whole body</tissue>
    </source>
</reference>
<accession>A0A6J2TD05</accession>
<evidence type="ECO:0000313" key="2">
    <source>
        <dbReference type="RefSeq" id="XP_030373270.1"/>
    </source>
</evidence>
<evidence type="ECO:0000313" key="1">
    <source>
        <dbReference type="Proteomes" id="UP000504634"/>
    </source>
</evidence>
<name>A0A6J2TD05_DROLE</name>
<dbReference type="AlphaFoldDB" id="A0A6J2TD05"/>
<proteinExistence type="predicted"/>